<sequence length="123" mass="14349">MSGFHMFLFLGAIWFVYSFVYIGCMISRRAKLDWQMSHMARTFALTNHRQMESQFPGSTKMADVEVQEGNPFVVSHKHLDNVCIQFFFCFLPDLFYTMLLSSPATVDEFEVSQYKSETTTEEI</sequence>
<proteinExistence type="predicted"/>
<dbReference type="EMBL" id="CP119964">
    <property type="protein sequence ID" value="WFD40626.1"/>
    <property type="molecule type" value="Genomic_DNA"/>
</dbReference>
<keyword evidence="1" id="KW-0472">Membrane</keyword>
<keyword evidence="1" id="KW-0812">Transmembrane</keyword>
<evidence type="ECO:0000256" key="1">
    <source>
        <dbReference type="SAM" id="Phobius"/>
    </source>
</evidence>
<evidence type="ECO:0000313" key="2">
    <source>
        <dbReference type="EMBL" id="WFD40626.1"/>
    </source>
</evidence>
<reference evidence="2" key="1">
    <citation type="submission" date="2023-03" db="EMBL/GenBank/DDBJ databases">
        <title>Mating type loci evolution in Malassezia.</title>
        <authorList>
            <person name="Coelho M.A."/>
        </authorList>
    </citation>
    <scope>NUCLEOTIDE SEQUENCE</scope>
    <source>
        <strain evidence="2">CBS 9431</strain>
    </source>
</reference>
<gene>
    <name evidence="2" type="ORF">MJAP1_003614</name>
</gene>
<evidence type="ECO:0000313" key="3">
    <source>
        <dbReference type="Proteomes" id="UP001217754"/>
    </source>
</evidence>
<keyword evidence="1" id="KW-1133">Transmembrane helix</keyword>
<dbReference type="AlphaFoldDB" id="A0AAF0F0N5"/>
<dbReference type="GeneID" id="85227265"/>
<protein>
    <submittedName>
        <fullName evidence="2">Uncharacterized protein</fullName>
    </submittedName>
</protein>
<dbReference type="Proteomes" id="UP001217754">
    <property type="component" value="Chromosome 7"/>
</dbReference>
<organism evidence="2 3">
    <name type="scientific">Malassezia japonica</name>
    <dbReference type="NCBI Taxonomy" id="223818"/>
    <lineage>
        <taxon>Eukaryota</taxon>
        <taxon>Fungi</taxon>
        <taxon>Dikarya</taxon>
        <taxon>Basidiomycota</taxon>
        <taxon>Ustilaginomycotina</taxon>
        <taxon>Malasseziomycetes</taxon>
        <taxon>Malasseziales</taxon>
        <taxon>Malasseziaceae</taxon>
        <taxon>Malassezia</taxon>
    </lineage>
</organism>
<feature type="transmembrane region" description="Helical" evidence="1">
    <location>
        <begin position="6"/>
        <end position="26"/>
    </location>
</feature>
<name>A0AAF0F0N5_9BASI</name>
<accession>A0AAF0F0N5</accession>
<keyword evidence="3" id="KW-1185">Reference proteome</keyword>
<dbReference type="RefSeq" id="XP_060123523.1">
    <property type="nucleotide sequence ID" value="XM_060267540.1"/>
</dbReference>